<dbReference type="OMA" id="HICEINA"/>
<dbReference type="SUPFAM" id="SSF56059">
    <property type="entry name" value="Glutathione synthetase ATP-binding domain-like"/>
    <property type="match status" value="1"/>
</dbReference>
<proteinExistence type="predicted"/>
<gene>
    <name evidence="1" type="ORF">PITC_006430</name>
</gene>
<dbReference type="STRING" id="40296.A0A0A2LHS4"/>
<reference evidence="1 2" key="1">
    <citation type="journal article" date="2015" name="Mol. Plant Microbe Interact.">
        <title>Genome, transcriptome, and functional analyses of Penicillium expansum provide new insights into secondary metabolism and pathogenicity.</title>
        <authorList>
            <person name="Ballester A.R."/>
            <person name="Marcet-Houben M."/>
            <person name="Levin E."/>
            <person name="Sela N."/>
            <person name="Selma-Lazaro C."/>
            <person name="Carmona L."/>
            <person name="Wisniewski M."/>
            <person name="Droby S."/>
            <person name="Gonzalez-Candelas L."/>
            <person name="Gabaldon T."/>
        </authorList>
    </citation>
    <scope>NUCLEOTIDE SEQUENCE [LARGE SCALE GENOMIC DNA]</scope>
    <source>
        <strain evidence="1 2">PHI-1</strain>
    </source>
</reference>
<organism evidence="1 2">
    <name type="scientific">Penicillium italicum</name>
    <name type="common">Blue mold</name>
    <dbReference type="NCBI Taxonomy" id="40296"/>
    <lineage>
        <taxon>Eukaryota</taxon>
        <taxon>Fungi</taxon>
        <taxon>Dikarya</taxon>
        <taxon>Ascomycota</taxon>
        <taxon>Pezizomycotina</taxon>
        <taxon>Eurotiomycetes</taxon>
        <taxon>Eurotiomycetidae</taxon>
        <taxon>Eurotiales</taxon>
        <taxon>Aspergillaceae</taxon>
        <taxon>Penicillium</taxon>
    </lineage>
</organism>
<dbReference type="AlphaFoldDB" id="A0A0A2LHS4"/>
<accession>A0A0A2LHS4</accession>
<name>A0A0A2LHS4_PENIT</name>
<dbReference type="PhylomeDB" id="A0A0A2LHS4"/>
<dbReference type="OrthoDB" id="2117718at2759"/>
<dbReference type="Proteomes" id="UP000030104">
    <property type="component" value="Unassembled WGS sequence"/>
</dbReference>
<dbReference type="HOGENOM" id="CLU_022205_1_0_1"/>
<keyword evidence="2" id="KW-1185">Reference proteome</keyword>
<sequence length="465" mass="52604">MRNIFSERLQQVCLPDAADFSSMPSEGPDADISEKARNVYVSRLKEWSSSWPAGSALRLAIEDIIQRWWTDEEAQFPQRMPLEPGEEDLLRWIHSNPGLFPPWKERQGSWRPDFLVEIDEAGMEAFHICEINARFCWNGFMLVSFGQDSLSAFNLESRGLKHAADTESILEGLFKLFDNRLPLHLVKGEERGIDIFMFIELAKKRLGIKPRLIAPDALRIIPDPSEETGFKLYCLAQANTVGTITTESGEVLEEVHQIGLELHQREINTFDPEMKRQISVRCFNDMRTILLAHDKRMLGIVREELESLVSRNIITPRQAERLHRGITPTVLPGSTALDEFITACKASETLQKDYILKPIRGGKGDGILFGDEATCSTWLALLEQLRCPKMEVGKTLFVVQRKINQPKYDVLLSEGNPQRCHLVGTYHAANGEYLGLGIWRCSPGRLCAVSHGATWSCSVKRDTGI</sequence>
<evidence type="ECO:0000313" key="2">
    <source>
        <dbReference type="Proteomes" id="UP000030104"/>
    </source>
</evidence>
<evidence type="ECO:0000313" key="1">
    <source>
        <dbReference type="EMBL" id="KGO76100.1"/>
    </source>
</evidence>
<protein>
    <submittedName>
        <fullName evidence="1">Uncharacterized protein</fullName>
    </submittedName>
</protein>
<dbReference type="EMBL" id="JQGA01000353">
    <property type="protein sequence ID" value="KGO76100.1"/>
    <property type="molecule type" value="Genomic_DNA"/>
</dbReference>
<comment type="caution">
    <text evidence="1">The sequence shown here is derived from an EMBL/GenBank/DDBJ whole genome shotgun (WGS) entry which is preliminary data.</text>
</comment>